<protein>
    <submittedName>
        <fullName evidence="3">Kidins220 protein</fullName>
    </submittedName>
</protein>
<gene>
    <name evidence="3" type="primary">kidins220</name>
    <name evidence="3" type="ORF">SNAT2548_LOCUS18397</name>
</gene>
<keyword evidence="2" id="KW-0472">Membrane</keyword>
<evidence type="ECO:0000256" key="2">
    <source>
        <dbReference type="SAM" id="Phobius"/>
    </source>
</evidence>
<evidence type="ECO:0000256" key="1">
    <source>
        <dbReference type="SAM" id="MobiDB-lite"/>
    </source>
</evidence>
<feature type="region of interest" description="Disordered" evidence="1">
    <location>
        <begin position="54"/>
        <end position="123"/>
    </location>
</feature>
<comment type="caution">
    <text evidence="3">The sequence shown here is derived from an EMBL/GenBank/DDBJ whole genome shotgun (WGS) entry which is preliminary data.</text>
</comment>
<dbReference type="EMBL" id="CAJNDS010002145">
    <property type="protein sequence ID" value="CAE7349939.1"/>
    <property type="molecule type" value="Genomic_DNA"/>
</dbReference>
<keyword evidence="2" id="KW-0812">Transmembrane</keyword>
<dbReference type="Proteomes" id="UP000604046">
    <property type="component" value="Unassembled WGS sequence"/>
</dbReference>
<feature type="transmembrane region" description="Helical" evidence="2">
    <location>
        <begin position="131"/>
        <end position="148"/>
    </location>
</feature>
<proteinExistence type="predicted"/>
<name>A0A812PGY3_9DINO</name>
<feature type="compositionally biased region" description="Polar residues" evidence="1">
    <location>
        <begin position="108"/>
        <end position="122"/>
    </location>
</feature>
<feature type="compositionally biased region" description="Low complexity" evidence="1">
    <location>
        <begin position="72"/>
        <end position="89"/>
    </location>
</feature>
<sequence>MVVDENTVMVTSPIAFKSKYGQVHGEVHSEMWVRAEDKMTWKIRSAMVSLQDLGHSEASTPTAQPAAPPAAQPAAQPEKQREAPATGTPPATPAPKESRPKDTVLSGDVNSTMGASGPSGTEQVARGHSTFLAGLGVLAAVSVGAVLVRRAQNRRAAAISGFESMLG</sequence>
<reference evidence="3" key="1">
    <citation type="submission" date="2021-02" db="EMBL/GenBank/DDBJ databases">
        <authorList>
            <person name="Dougan E. K."/>
            <person name="Rhodes N."/>
            <person name="Thang M."/>
            <person name="Chan C."/>
        </authorList>
    </citation>
    <scope>NUCLEOTIDE SEQUENCE</scope>
</reference>
<keyword evidence="4" id="KW-1185">Reference proteome</keyword>
<accession>A0A812PGY3</accession>
<evidence type="ECO:0000313" key="3">
    <source>
        <dbReference type="EMBL" id="CAE7349939.1"/>
    </source>
</evidence>
<keyword evidence="2" id="KW-1133">Transmembrane helix</keyword>
<dbReference type="AlphaFoldDB" id="A0A812PGY3"/>
<evidence type="ECO:0000313" key="4">
    <source>
        <dbReference type="Proteomes" id="UP000604046"/>
    </source>
</evidence>
<organism evidence="3 4">
    <name type="scientific">Symbiodinium natans</name>
    <dbReference type="NCBI Taxonomy" id="878477"/>
    <lineage>
        <taxon>Eukaryota</taxon>
        <taxon>Sar</taxon>
        <taxon>Alveolata</taxon>
        <taxon>Dinophyceae</taxon>
        <taxon>Suessiales</taxon>
        <taxon>Symbiodiniaceae</taxon>
        <taxon>Symbiodinium</taxon>
    </lineage>
</organism>